<gene>
    <name evidence="1" type="ORF">JOF36_004229</name>
</gene>
<keyword evidence="2" id="KW-1185">Reference proteome</keyword>
<name>A0ABS4VX70_9PSEU</name>
<protein>
    <recommendedName>
        <fullName evidence="3">LSD1 subclass zinc finger protein</fullName>
    </recommendedName>
</protein>
<comment type="caution">
    <text evidence="1">The sequence shown here is derived from an EMBL/GenBank/DDBJ whole genome shotgun (WGS) entry which is preliminary data.</text>
</comment>
<evidence type="ECO:0000313" key="1">
    <source>
        <dbReference type="EMBL" id="MBP2368533.1"/>
    </source>
</evidence>
<proteinExistence type="predicted"/>
<dbReference type="EMBL" id="JAGINU010000001">
    <property type="protein sequence ID" value="MBP2368533.1"/>
    <property type="molecule type" value="Genomic_DNA"/>
</dbReference>
<sequence length="60" mass="6209">MPKSVTATLSRCIGTGEPPARRGNRLVCPRCGRGPTSIGLPAVARDGLVVPPHSPHPASR</sequence>
<dbReference type="Proteomes" id="UP001519295">
    <property type="component" value="Unassembled WGS sequence"/>
</dbReference>
<evidence type="ECO:0000313" key="2">
    <source>
        <dbReference type="Proteomes" id="UP001519295"/>
    </source>
</evidence>
<organism evidence="1 2">
    <name type="scientific">Pseudonocardia parietis</name>
    <dbReference type="NCBI Taxonomy" id="570936"/>
    <lineage>
        <taxon>Bacteria</taxon>
        <taxon>Bacillati</taxon>
        <taxon>Actinomycetota</taxon>
        <taxon>Actinomycetes</taxon>
        <taxon>Pseudonocardiales</taxon>
        <taxon>Pseudonocardiaceae</taxon>
        <taxon>Pseudonocardia</taxon>
    </lineage>
</organism>
<evidence type="ECO:0008006" key="3">
    <source>
        <dbReference type="Google" id="ProtNLM"/>
    </source>
</evidence>
<accession>A0ABS4VX70</accession>
<reference evidence="1 2" key="1">
    <citation type="submission" date="2021-03" db="EMBL/GenBank/DDBJ databases">
        <title>Sequencing the genomes of 1000 actinobacteria strains.</title>
        <authorList>
            <person name="Klenk H.-P."/>
        </authorList>
    </citation>
    <scope>NUCLEOTIDE SEQUENCE [LARGE SCALE GENOMIC DNA]</scope>
    <source>
        <strain evidence="1 2">DSM 45256</strain>
    </source>
</reference>